<reference evidence="14 15" key="1">
    <citation type="journal article" date="2015" name="Genome Announc.">
        <title>Complete Genome Sequence of Corynebacterium kutscheri DSM 20755, a Corynebacterial Type Strain with Remarkably Low G+C Content of Chromosomal DNA.</title>
        <authorList>
            <person name="Ruckert C."/>
            <person name="Albersmeier A."/>
            <person name="Winkler A."/>
            <person name="Tauch A."/>
        </authorList>
    </citation>
    <scope>NUCLEOTIDE SEQUENCE [LARGE SCALE GENOMIC DNA]</scope>
    <source>
        <strain evidence="14 15">DSM 20755</strain>
    </source>
</reference>
<evidence type="ECO:0000256" key="11">
    <source>
        <dbReference type="SAM" id="Phobius"/>
    </source>
</evidence>
<feature type="transmembrane region" description="Helical" evidence="11">
    <location>
        <begin position="20"/>
        <end position="43"/>
    </location>
</feature>
<proteinExistence type="inferred from homology"/>
<sequence length="1278" mass="138503">MRKQHTIYQLGTWLRMTPLVSAAALISTIAVTLFDIVIPLITASAVNVATDQSQGNIRTITLSLILVALLRYIFQFGRRYTAGRLSNTVQHNLRVEILRTVQRFDGLRIDEIRTGQIISRSISDLNMVQAMVAMLPLISGHILKVVITLGVLVWISPYLSLVAIAIIPFMLWLAFTSRKVLYAATWSAQQSLANLATHVEETITGIRIVKAFGRQDYEIANLEKLSRAIYGQMLRSARLSARYQPLLQQLPTIALVLGIGMGGYAALTGTISIGIFLAYSVYLTSLTAVVSMLAGMVVQIQLGLSSADRVFTILDMHPVVADPTDPIPFPDGLVDIRVENVHYANIRTATSAGASSVNQQPQAANGTGTASPTVLQPVLQGLQLTVAAGKILALVGPPGAGKTMLLQLLSGFYAPDSGRILIGGSDITAISRKQLRQHMGVVFDDPFLYSASIRENIVMGRSISEADFQAAVEVAQVTEFVDQLSAGFDTQVGERGLILSGGQRQRIALARALAGNPHILLLDDATSAIDAITERHIYASITTAFPHTTIIAIAHRQSTLELADQIAFIEDGRTHSCGSLAQMLKNPEFVHLMDMYERSRIAAENLPFDNGIEPAYDLLWPELPQEGDTRLRMNTHTMRTANKAAGANPLNGGKGTSRGGAASAAAMPATPELLARVDALPAARDLPPEFPLKQAETTTHVQPSVTAQGLFTEVRRLILIMIVLYMVGVAASLGMPSLVRITIDQAITPGELTVLWWILLAGLVLIVVAWASAVGTTIVTMLAGERLLYQLRIRSYAHLMRLDMHYFENTRTGTILTRMTTDIDALSSFLQSGLAQAVVATTTIGGILLLLAVTSWQLFLIAALGVPIITAATVIFKRISSRLYTQAREEISQVNGLFHESIAGLKTEQVFGMSQARLNHFASQSDAYRRTRIRTQTAVALYFPGINAVAEIISAVVLLVGVSLVHNSTIQAGVLVAFLLYLDRLYSPIQHLSQIFDAYQQAQVGLRRITALLRTKANVTGTQPAPQIANGDIELDQVDFGYPNHDDLVLENFSLSIDRGTTLAIVGATGAGKSTIIKLLERFYDPLTGQVKASGHDLRQYQPPSWRTQIGFVPQEAYLFAGTIAENIAFGRPDASQEEITDAARRVGALTAISRIPRGFHARIGEHGKGLSSGQRQLIALARAEMMQPQLLLLDEATATLDPATEKTILSASKRLTNARTSVIIAHRLATAARADRIIVVADGKIIEDGDHHSLCTFGGIYADMWGYANTNISSSES</sequence>
<comment type="subcellular location">
    <subcellularLocation>
        <location evidence="1">Cell membrane</location>
        <topology evidence="1">Multi-pass membrane protein</topology>
    </subcellularLocation>
</comment>
<evidence type="ECO:0000256" key="9">
    <source>
        <dbReference type="ARBA" id="ARBA00061644"/>
    </source>
</evidence>
<keyword evidence="8 11" id="KW-0472">Membrane</keyword>
<dbReference type="InterPro" id="IPR039421">
    <property type="entry name" value="Type_1_exporter"/>
</dbReference>
<feature type="transmembrane region" description="Helical" evidence="11">
    <location>
        <begin position="717"/>
        <end position="735"/>
    </location>
</feature>
<dbReference type="InterPro" id="IPR003439">
    <property type="entry name" value="ABC_transporter-like_ATP-bd"/>
</dbReference>
<dbReference type="SUPFAM" id="SSF90123">
    <property type="entry name" value="ABC transporter transmembrane region"/>
    <property type="match status" value="2"/>
</dbReference>
<dbReference type="PROSITE" id="PS50929">
    <property type="entry name" value="ABC_TM1F"/>
    <property type="match status" value="2"/>
</dbReference>
<feature type="domain" description="ABC transmembrane type-1" evidence="13">
    <location>
        <begin position="719"/>
        <end position="1001"/>
    </location>
</feature>
<evidence type="ECO:0000259" key="12">
    <source>
        <dbReference type="PROSITE" id="PS50893"/>
    </source>
</evidence>
<dbReference type="CDD" id="cd18543">
    <property type="entry name" value="ABC_6TM_Rv0194_D1_like"/>
    <property type="match status" value="1"/>
</dbReference>
<dbReference type="InterPro" id="IPR027417">
    <property type="entry name" value="P-loop_NTPase"/>
</dbReference>
<keyword evidence="3" id="KW-1003">Cell membrane</keyword>
<dbReference type="Pfam" id="PF00005">
    <property type="entry name" value="ABC_tran"/>
    <property type="match status" value="2"/>
</dbReference>
<feature type="transmembrane region" description="Helical" evidence="11">
    <location>
        <begin position="246"/>
        <end position="267"/>
    </location>
</feature>
<dbReference type="InterPro" id="IPR036640">
    <property type="entry name" value="ABC1_TM_sf"/>
</dbReference>
<dbReference type="PANTHER" id="PTHR43394:SF1">
    <property type="entry name" value="ATP-BINDING CASSETTE SUB-FAMILY B MEMBER 10, MITOCHONDRIAL"/>
    <property type="match status" value="1"/>
</dbReference>
<dbReference type="Proteomes" id="UP000033457">
    <property type="component" value="Chromosome"/>
</dbReference>
<name>A0A0F6TDG1_9CORY</name>
<gene>
    <name evidence="14" type="ORF">UL82_07650</name>
</gene>
<evidence type="ECO:0000256" key="10">
    <source>
        <dbReference type="SAM" id="MobiDB-lite"/>
    </source>
</evidence>
<evidence type="ECO:0000256" key="3">
    <source>
        <dbReference type="ARBA" id="ARBA00022475"/>
    </source>
</evidence>
<dbReference type="PANTHER" id="PTHR43394">
    <property type="entry name" value="ATP-DEPENDENT PERMEASE MDL1, MITOCHONDRIAL"/>
    <property type="match status" value="1"/>
</dbReference>
<feature type="transmembrane region" description="Helical" evidence="11">
    <location>
        <begin position="833"/>
        <end position="852"/>
    </location>
</feature>
<evidence type="ECO:0000313" key="14">
    <source>
        <dbReference type="EMBL" id="AKE41691.1"/>
    </source>
</evidence>
<accession>A0A0F6TDG1</accession>
<keyword evidence="2" id="KW-0813">Transport</keyword>
<dbReference type="PROSITE" id="PS50893">
    <property type="entry name" value="ABC_TRANSPORTER_2"/>
    <property type="match status" value="2"/>
</dbReference>
<feature type="domain" description="ABC transporter" evidence="12">
    <location>
        <begin position="1033"/>
        <end position="1268"/>
    </location>
</feature>
<keyword evidence="15" id="KW-1185">Reference proteome</keyword>
<organism evidence="14 15">
    <name type="scientific">Corynebacterium kutscheri</name>
    <dbReference type="NCBI Taxonomy" id="35755"/>
    <lineage>
        <taxon>Bacteria</taxon>
        <taxon>Bacillati</taxon>
        <taxon>Actinomycetota</taxon>
        <taxon>Actinomycetes</taxon>
        <taxon>Mycobacteriales</taxon>
        <taxon>Corynebacteriaceae</taxon>
        <taxon>Corynebacterium</taxon>
    </lineage>
</organism>
<dbReference type="InterPro" id="IPR017871">
    <property type="entry name" value="ABC_transporter-like_CS"/>
</dbReference>
<dbReference type="Gene3D" id="1.20.1560.10">
    <property type="entry name" value="ABC transporter type 1, transmembrane domain"/>
    <property type="match status" value="2"/>
</dbReference>
<evidence type="ECO:0000256" key="8">
    <source>
        <dbReference type="ARBA" id="ARBA00023136"/>
    </source>
</evidence>
<evidence type="ECO:0000256" key="5">
    <source>
        <dbReference type="ARBA" id="ARBA00022741"/>
    </source>
</evidence>
<protein>
    <submittedName>
        <fullName evidence="14">ABC-type multidrug transport system, ATPase and permease component</fullName>
    </submittedName>
</protein>
<dbReference type="EMBL" id="CP011312">
    <property type="protein sequence ID" value="AKE41691.1"/>
    <property type="molecule type" value="Genomic_DNA"/>
</dbReference>
<comment type="similarity">
    <text evidence="9">Belongs to the ABC transporter superfamily. Lipid exporter (TC 3.A.1.106) family.</text>
</comment>
<dbReference type="KEGG" id="cku:UL82_07650"/>
<keyword evidence="4 11" id="KW-0812">Transmembrane</keyword>
<dbReference type="STRING" id="35755.UL82_07650"/>
<dbReference type="InterPro" id="IPR011527">
    <property type="entry name" value="ABC1_TM_dom"/>
</dbReference>
<dbReference type="Gene3D" id="3.40.50.300">
    <property type="entry name" value="P-loop containing nucleotide triphosphate hydrolases"/>
    <property type="match status" value="2"/>
</dbReference>
<keyword evidence="5" id="KW-0547">Nucleotide-binding</keyword>
<dbReference type="SMART" id="SM00382">
    <property type="entry name" value="AAA"/>
    <property type="match status" value="2"/>
</dbReference>
<feature type="domain" description="ABC transmembrane type-1" evidence="13">
    <location>
        <begin position="22"/>
        <end position="302"/>
    </location>
</feature>
<feature type="transmembrane region" description="Helical" evidence="11">
    <location>
        <begin position="273"/>
        <end position="298"/>
    </location>
</feature>
<dbReference type="CDD" id="cd18546">
    <property type="entry name" value="ABC_6TM_Rv0194_D2_like"/>
    <property type="match status" value="1"/>
</dbReference>
<feature type="domain" description="ABC transporter" evidence="12">
    <location>
        <begin position="336"/>
        <end position="596"/>
    </location>
</feature>
<evidence type="ECO:0000313" key="15">
    <source>
        <dbReference type="Proteomes" id="UP000033457"/>
    </source>
</evidence>
<dbReference type="HOGENOM" id="CLU_000604_17_6_11"/>
<feature type="transmembrane region" description="Helical" evidence="11">
    <location>
        <begin position="858"/>
        <end position="876"/>
    </location>
</feature>
<keyword evidence="7 11" id="KW-1133">Transmembrane helix</keyword>
<dbReference type="Pfam" id="PF00664">
    <property type="entry name" value="ABC_membrane"/>
    <property type="match status" value="2"/>
</dbReference>
<dbReference type="RefSeq" id="WP_046440085.1">
    <property type="nucleotide sequence ID" value="NZ_CP011312.1"/>
</dbReference>
<evidence type="ECO:0000259" key="13">
    <source>
        <dbReference type="PROSITE" id="PS50929"/>
    </source>
</evidence>
<dbReference type="InterPro" id="IPR003593">
    <property type="entry name" value="AAA+_ATPase"/>
</dbReference>
<dbReference type="FunFam" id="3.40.50.300:FF:000299">
    <property type="entry name" value="ABC transporter ATP-binding protein/permease"/>
    <property type="match status" value="1"/>
</dbReference>
<evidence type="ECO:0000256" key="1">
    <source>
        <dbReference type="ARBA" id="ARBA00004651"/>
    </source>
</evidence>
<dbReference type="GO" id="GO:0016887">
    <property type="term" value="F:ATP hydrolysis activity"/>
    <property type="evidence" value="ECO:0007669"/>
    <property type="project" value="InterPro"/>
</dbReference>
<evidence type="ECO:0000256" key="2">
    <source>
        <dbReference type="ARBA" id="ARBA00022448"/>
    </source>
</evidence>
<dbReference type="AlphaFoldDB" id="A0A0F6TDG1"/>
<evidence type="ECO:0000256" key="4">
    <source>
        <dbReference type="ARBA" id="ARBA00022692"/>
    </source>
</evidence>
<feature type="transmembrane region" description="Helical" evidence="11">
    <location>
        <begin position="158"/>
        <end position="175"/>
    </location>
</feature>
<dbReference type="GO" id="GO:0015421">
    <property type="term" value="F:ABC-type oligopeptide transporter activity"/>
    <property type="evidence" value="ECO:0007669"/>
    <property type="project" value="TreeGrafter"/>
</dbReference>
<evidence type="ECO:0000256" key="6">
    <source>
        <dbReference type="ARBA" id="ARBA00022840"/>
    </source>
</evidence>
<dbReference type="GO" id="GO:0005524">
    <property type="term" value="F:ATP binding"/>
    <property type="evidence" value="ECO:0007669"/>
    <property type="project" value="UniProtKB-KW"/>
</dbReference>
<dbReference type="GO" id="GO:0005886">
    <property type="term" value="C:plasma membrane"/>
    <property type="evidence" value="ECO:0007669"/>
    <property type="project" value="UniProtKB-SubCell"/>
</dbReference>
<feature type="transmembrane region" description="Helical" evidence="11">
    <location>
        <begin position="55"/>
        <end position="74"/>
    </location>
</feature>
<dbReference type="FunFam" id="3.40.50.300:FF:000604">
    <property type="entry name" value="ABC transporter B family member 28"/>
    <property type="match status" value="1"/>
</dbReference>
<dbReference type="SUPFAM" id="SSF52540">
    <property type="entry name" value="P-loop containing nucleoside triphosphate hydrolases"/>
    <property type="match status" value="2"/>
</dbReference>
<keyword evidence="6" id="KW-0067">ATP-binding</keyword>
<feature type="transmembrane region" description="Helical" evidence="11">
    <location>
        <begin position="755"/>
        <end position="784"/>
    </location>
</feature>
<feature type="region of interest" description="Disordered" evidence="10">
    <location>
        <begin position="643"/>
        <end position="662"/>
    </location>
</feature>
<dbReference type="PROSITE" id="PS00211">
    <property type="entry name" value="ABC_TRANSPORTER_1"/>
    <property type="match status" value="1"/>
</dbReference>
<evidence type="ECO:0000256" key="7">
    <source>
        <dbReference type="ARBA" id="ARBA00022989"/>
    </source>
</evidence>
<feature type="transmembrane region" description="Helical" evidence="11">
    <location>
        <begin position="130"/>
        <end position="152"/>
    </location>
</feature>
<dbReference type="GO" id="GO:0005737">
    <property type="term" value="C:cytoplasm"/>
    <property type="evidence" value="ECO:0007669"/>
    <property type="project" value="UniProtKB-ARBA"/>
</dbReference>
<feature type="transmembrane region" description="Helical" evidence="11">
    <location>
        <begin position="939"/>
        <end position="962"/>
    </location>
</feature>